<feature type="compositionally biased region" description="Gly residues" evidence="2">
    <location>
        <begin position="225"/>
        <end position="237"/>
    </location>
</feature>
<feature type="region of interest" description="Disordered" evidence="2">
    <location>
        <begin position="1019"/>
        <end position="1043"/>
    </location>
</feature>
<comment type="caution">
    <text evidence="3">The sequence shown here is derived from an EMBL/GenBank/DDBJ whole genome shotgun (WGS) entry which is preliminary data.</text>
</comment>
<feature type="region of interest" description="Disordered" evidence="2">
    <location>
        <begin position="1269"/>
        <end position="1295"/>
    </location>
</feature>
<feature type="compositionally biased region" description="Low complexity" evidence="2">
    <location>
        <begin position="2079"/>
        <end position="2092"/>
    </location>
</feature>
<feature type="region of interest" description="Disordered" evidence="2">
    <location>
        <begin position="1814"/>
        <end position="1834"/>
    </location>
</feature>
<feature type="compositionally biased region" description="Acidic residues" evidence="2">
    <location>
        <begin position="1954"/>
        <end position="1963"/>
    </location>
</feature>
<gene>
    <name evidence="3" type="ORF">VaNZ11_015488</name>
</gene>
<feature type="compositionally biased region" description="Low complexity" evidence="2">
    <location>
        <begin position="2169"/>
        <end position="2186"/>
    </location>
</feature>
<feature type="region of interest" description="Disordered" evidence="2">
    <location>
        <begin position="223"/>
        <end position="264"/>
    </location>
</feature>
<feature type="region of interest" description="Disordered" evidence="2">
    <location>
        <begin position="653"/>
        <end position="691"/>
    </location>
</feature>
<feature type="compositionally biased region" description="Low complexity" evidence="2">
    <location>
        <begin position="1508"/>
        <end position="1518"/>
    </location>
</feature>
<feature type="non-terminal residue" evidence="3">
    <location>
        <position position="1"/>
    </location>
</feature>
<feature type="region of interest" description="Disordered" evidence="2">
    <location>
        <begin position="1426"/>
        <end position="1518"/>
    </location>
</feature>
<dbReference type="PANTHER" id="PTHR45615">
    <property type="entry name" value="MYOSIN HEAVY CHAIN, NON-MUSCLE"/>
    <property type="match status" value="1"/>
</dbReference>
<protein>
    <submittedName>
        <fullName evidence="3">Uncharacterized protein</fullName>
    </submittedName>
</protein>
<feature type="compositionally biased region" description="Basic and acidic residues" evidence="2">
    <location>
        <begin position="1444"/>
        <end position="1453"/>
    </location>
</feature>
<evidence type="ECO:0000313" key="3">
    <source>
        <dbReference type="EMBL" id="GLI70565.1"/>
    </source>
</evidence>
<feature type="region of interest" description="Disordered" evidence="2">
    <location>
        <begin position="822"/>
        <end position="850"/>
    </location>
</feature>
<organism evidence="3 4">
    <name type="scientific">Volvox africanus</name>
    <dbReference type="NCBI Taxonomy" id="51714"/>
    <lineage>
        <taxon>Eukaryota</taxon>
        <taxon>Viridiplantae</taxon>
        <taxon>Chlorophyta</taxon>
        <taxon>core chlorophytes</taxon>
        <taxon>Chlorophyceae</taxon>
        <taxon>CS clade</taxon>
        <taxon>Chlamydomonadales</taxon>
        <taxon>Volvocaceae</taxon>
        <taxon>Volvox</taxon>
    </lineage>
</organism>
<evidence type="ECO:0000256" key="2">
    <source>
        <dbReference type="SAM" id="MobiDB-lite"/>
    </source>
</evidence>
<feature type="compositionally biased region" description="Pro residues" evidence="2">
    <location>
        <begin position="1493"/>
        <end position="1504"/>
    </location>
</feature>
<sequence length="2218" mass="226611">RAGGGNGTTAAAAPPQPTSASSASACGDTGAVWDIGEEPSFRSPSPHRTCELRAHQNGLGAPPAAAASTVLPSNAASAGGAAATSSGASSVQHSAAAVVAVAQRQQRAMRQHVQRQFSPSPGRRAVLVPGPLLTEKPVVVLRSSVSPLPHHRPRAMSLEVGNWQNDVVLAAQARIRRLEEQVVSLSAQISELQASHADLEFQLEEEQQQGRAAVAAATAAAAKRSGGGGGNGKGGGPVPSHGVESADARAQEREQQLQEQVRQLQDRLKARETELEEQVTRARGANEGLAKQNRALYGTLEETLSAAEHAAQELKQLRASHAQLQEAHDAAQKEVSQLKEDLDLRERALSAVQTEFSALRRRHEELTAAAEAARRDSALRDGRLRRELDAATQDAGTLAAQLTKLQREHQQLHSRKAEKDRQLAALAKRADAQQEQLSGAERLAQEQAALVRELESRATLLRNRNTALDRAVAAEKEARQAAQEQVRQMEEEIALLVSIVRQSDPNLEALTRYKRDPSPTCGEGEEDVAEAEGGQVTDGRGCYPGAAAVPPQQLPCNSRGSSSRRQQDPYWHSVVTITAESGPGAGTRSSTQLPLQFPIPGAMALSVRAPPPGSPQVSRHRHVDTEGTVTAPFGEVSAPSAAAAVAAILQPSPRGLSAGESPRGEPDPGSARGGNLRQASSPDGSPLAMLYPAKHNMTGGVFLELSASRGARSTSPRAVASPSAIDKAPSIGGAANGHECGSGSSPRMAQEARLAANSAGGAGGNGLRRTRTPPCIRASSAGMRGGRRSEVYGPGHLGTTWGGAESVGGGKTIGPVWRGAGVARRSATPPGTSAVRRGRDNQALVGPPVGVKSNSAGSGIGHGVTASSIAAAVLSGEPDGGGDVPQAALVESVVDVSMGDRVLWAKPRRGCRSAIGAADGGRVGGCSAPAGGADQRVGSQMQMLGLGAMQVAQRELAGPAAAAAGGHNRRRSCSAVEWVRLRAASHTHSNRRRARTPEPRTAAAWLKLTVEEEEEELTAVASGGSRKRHPIPHSEISSTGRGSYKLGPPPLAVDAAAATVTVVQEGPFSDSAAELAVLLQQQQQLGPRVRDGRRAAAVQGVSVVASHSEGPGAELGEGNQFTGSAGPAKRSRISGGCSDVASADGGSVCGDTNLRCSGDAGDAGGGWSAGLDDDIKAEMGSPVKLQPARGVQQVNGHGMLEGGGPAVNDSPGKSHVLRTSAEGGGDGGGGRDDASLSPCRADARGVGRAAIDRASSIIRASYAIDSPLHRQQQQRWQQQQQQRQQGLQQSAGEARLGSPVAAMTGNTIAGDEDELDPLGAVLRSLQKRQAALLKELAGGGAGDSPSLIVRSPLRSTGTSPRHLQLLNRSPPAVDSPTLASFTFANPNPALLLMVACSDPQPSGELGSFTGSDGGTGNSGATNLETAAQAARPPCRRSMSFPKEGLSKDEERTEVPPGNGGAGDGTTATASQSPLRSSTCPKAHTTPKMKRHPTPPPPPPPPPPRSPHRPSVTAAAAAAVAAGAGVGGPLTALLDQLEHAGNKWRSGAAAVAAAAEVGGLAASLRLSIGSSDGAMSQSPAPPSLPSTQQYPQQVVTHFSVASALKATAELQRRAECSAVPNDHLAAVAFLTEVGRSGGDKDETDVGSEASTDASGGDWTATEGGGDVQLQKDSGGNERTKVAEVSPPKLRQLAEAQLTATSATGTMDTADFGGNNAAVPSPPQPRDERSIGGSELYPDEDYPGAFDCDAGHLVARLGVSLYDNIAYDLSRTTSARADYDTSVGGVPPQLTGRSSPSGPIVAMSISPAQIAACGGANGEGADAAATESTATSGLRSNPAILRPFPAANATREFKVLGGSQMELESHFNSSASVAATISGAASALMSASSHAVSSMLETSFRGSRQALLGLEEAVWKRLEEGEDEDEDEEANQCSPLGAVSDCVDAGAVAAMAAEEEGSAAYEGDDVPTSASGNDLQMGKSAAAELGSADQSPWRLHPGGDDAGDGNSNGAVSVSSIAALPGTDAGGMAPVTDSQEARHREAVAAEEAAQVEVRPIADGEAVASSEDLTTVPATPPQAASMAQGTGVTSSSVSLPLSASSQTHTAAVAGAGGSAPYPRLAGSSGPVLGSWWLGRAEPTLLDRQFQQHMSLLSISRTSFGHAAAVAASSVSSASASSSASGATSGPSSSGHDWLQQRRPPSPSVKPLSLAEVLRRPPSNSAR</sequence>
<keyword evidence="4" id="KW-1185">Reference proteome</keyword>
<feature type="region of interest" description="Disordered" evidence="2">
    <location>
        <begin position="1954"/>
        <end position="2010"/>
    </location>
</feature>
<evidence type="ECO:0000256" key="1">
    <source>
        <dbReference type="SAM" id="Coils"/>
    </source>
</evidence>
<evidence type="ECO:0000313" key="4">
    <source>
        <dbReference type="Proteomes" id="UP001165090"/>
    </source>
</evidence>
<dbReference type="PANTHER" id="PTHR45615:SF80">
    <property type="entry name" value="GRIP DOMAIN-CONTAINING PROTEIN"/>
    <property type="match status" value="1"/>
</dbReference>
<proteinExistence type="predicted"/>
<feature type="region of interest" description="Disordered" evidence="2">
    <location>
        <begin position="1107"/>
        <end position="1127"/>
    </location>
</feature>
<accession>A0ABQ5SM22</accession>
<reference evidence="3 4" key="1">
    <citation type="journal article" date="2023" name="IScience">
        <title>Expanded male sex-determining region conserved during the evolution of homothallism in the green alga Volvox.</title>
        <authorList>
            <person name="Yamamoto K."/>
            <person name="Matsuzaki R."/>
            <person name="Mahakham W."/>
            <person name="Heman W."/>
            <person name="Sekimoto H."/>
            <person name="Kawachi M."/>
            <person name="Minakuchi Y."/>
            <person name="Toyoda A."/>
            <person name="Nozaki H."/>
        </authorList>
    </citation>
    <scope>NUCLEOTIDE SEQUENCE [LARGE SCALE GENOMIC DNA]</scope>
    <source>
        <strain evidence="3 4">NIES-4468</strain>
    </source>
</reference>
<feature type="region of interest" description="Disordered" evidence="2">
    <location>
        <begin position="512"/>
        <end position="531"/>
    </location>
</feature>
<feature type="region of interest" description="Disordered" evidence="2">
    <location>
        <begin position="1199"/>
        <end position="1239"/>
    </location>
</feature>
<feature type="region of interest" description="Disordered" evidence="2">
    <location>
        <begin position="713"/>
        <end position="789"/>
    </location>
</feature>
<feature type="region of interest" description="Disordered" evidence="2">
    <location>
        <begin position="1703"/>
        <end position="1735"/>
    </location>
</feature>
<feature type="region of interest" description="Disordered" evidence="2">
    <location>
        <begin position="1634"/>
        <end position="1684"/>
    </location>
</feature>
<feature type="compositionally biased region" description="Low complexity" evidence="2">
    <location>
        <begin position="8"/>
        <end position="25"/>
    </location>
</feature>
<feature type="compositionally biased region" description="Polar residues" evidence="2">
    <location>
        <begin position="1470"/>
        <end position="1479"/>
    </location>
</feature>
<name>A0ABQ5SM22_9CHLO</name>
<feature type="region of interest" description="Disordered" evidence="2">
    <location>
        <begin position="2169"/>
        <end position="2218"/>
    </location>
</feature>
<dbReference type="Proteomes" id="UP001165090">
    <property type="component" value="Unassembled WGS sequence"/>
</dbReference>
<feature type="compositionally biased region" description="Low complexity" evidence="2">
    <location>
        <begin position="1814"/>
        <end position="1831"/>
    </location>
</feature>
<dbReference type="EMBL" id="BSDZ01000094">
    <property type="protein sequence ID" value="GLI70565.1"/>
    <property type="molecule type" value="Genomic_DNA"/>
</dbReference>
<keyword evidence="1" id="KW-0175">Coiled coil</keyword>
<feature type="region of interest" description="Disordered" evidence="2">
    <location>
        <begin position="2058"/>
        <end position="2092"/>
    </location>
</feature>
<feature type="compositionally biased region" description="Low complexity" evidence="2">
    <location>
        <begin position="1269"/>
        <end position="1289"/>
    </location>
</feature>
<feature type="region of interest" description="Disordered" evidence="2">
    <location>
        <begin position="1"/>
        <end position="48"/>
    </location>
</feature>
<feature type="region of interest" description="Disordered" evidence="2">
    <location>
        <begin position="1569"/>
        <end position="1590"/>
    </location>
</feature>
<feature type="coiled-coil region" evidence="1">
    <location>
        <begin position="168"/>
        <end position="209"/>
    </location>
</feature>
<feature type="compositionally biased region" description="Basic and acidic residues" evidence="2">
    <location>
        <begin position="244"/>
        <end position="256"/>
    </location>
</feature>